<proteinExistence type="predicted"/>
<keyword evidence="2" id="KW-1185">Reference proteome</keyword>
<protein>
    <submittedName>
        <fullName evidence="1">Uncharacterized protein</fullName>
    </submittedName>
</protein>
<reference evidence="1" key="2">
    <citation type="submission" date="2022-03" db="EMBL/GenBank/DDBJ databases">
        <title>Draft title - Genomic analysis of global carrot germplasm unveils the trajectory of domestication and the origin of high carotenoid orange carrot.</title>
        <authorList>
            <person name="Iorizzo M."/>
            <person name="Ellison S."/>
            <person name="Senalik D."/>
            <person name="Macko-Podgorni A."/>
            <person name="Grzebelus D."/>
            <person name="Bostan H."/>
            <person name="Rolling W."/>
            <person name="Curaba J."/>
            <person name="Simon P."/>
        </authorList>
    </citation>
    <scope>NUCLEOTIDE SEQUENCE</scope>
    <source>
        <tissue evidence="1">Leaf</tissue>
    </source>
</reference>
<accession>A0A175YKW0</accession>
<dbReference type="Gramene" id="KZM84356">
    <property type="protein sequence ID" value="KZM84356"/>
    <property type="gene ID" value="DCAR_028350"/>
</dbReference>
<name>A0A175YKW0_DAUCS</name>
<reference evidence="1" key="1">
    <citation type="journal article" date="2016" name="Nat. Genet.">
        <title>A high-quality carrot genome assembly provides new insights into carotenoid accumulation and asterid genome evolution.</title>
        <authorList>
            <person name="Iorizzo M."/>
            <person name="Ellison S."/>
            <person name="Senalik D."/>
            <person name="Zeng P."/>
            <person name="Satapoomin P."/>
            <person name="Huang J."/>
            <person name="Bowman M."/>
            <person name="Iovene M."/>
            <person name="Sanseverino W."/>
            <person name="Cavagnaro P."/>
            <person name="Yildiz M."/>
            <person name="Macko-Podgorni A."/>
            <person name="Moranska E."/>
            <person name="Grzebelus E."/>
            <person name="Grzebelus D."/>
            <person name="Ashrafi H."/>
            <person name="Zheng Z."/>
            <person name="Cheng S."/>
            <person name="Spooner D."/>
            <person name="Van Deynze A."/>
            <person name="Simon P."/>
        </authorList>
    </citation>
    <scope>NUCLEOTIDE SEQUENCE</scope>
    <source>
        <tissue evidence="1">Leaf</tissue>
    </source>
</reference>
<evidence type="ECO:0000313" key="1">
    <source>
        <dbReference type="EMBL" id="WOH11484.1"/>
    </source>
</evidence>
<gene>
    <name evidence="1" type="ORF">DCAR_0830971</name>
</gene>
<dbReference type="EMBL" id="CP093350">
    <property type="protein sequence ID" value="WOH11484.1"/>
    <property type="molecule type" value="Genomic_DNA"/>
</dbReference>
<sequence length="178" mass="20405">MENARSSLRRRNYEVMKNDLSVELTNLTNDSRRLQNDLRSSNEDFFMMCKSMSDRQADFLTRLMFLEEKNGELIAMFDGKPKEVDGEASGENVILPTAYAASFNRFSSDASYSLKDHAVLMEQEQKEMAWLFASYNAIWIENMKVFGERARAISTVRTQLAARLTKFNSCVHGAIKSD</sequence>
<dbReference type="AlphaFoldDB" id="A0A175YKW0"/>
<evidence type="ECO:0000313" key="2">
    <source>
        <dbReference type="Proteomes" id="UP000077755"/>
    </source>
</evidence>
<organism evidence="1 2">
    <name type="scientific">Daucus carota subsp. sativus</name>
    <name type="common">Carrot</name>
    <dbReference type="NCBI Taxonomy" id="79200"/>
    <lineage>
        <taxon>Eukaryota</taxon>
        <taxon>Viridiplantae</taxon>
        <taxon>Streptophyta</taxon>
        <taxon>Embryophyta</taxon>
        <taxon>Tracheophyta</taxon>
        <taxon>Spermatophyta</taxon>
        <taxon>Magnoliopsida</taxon>
        <taxon>eudicotyledons</taxon>
        <taxon>Gunneridae</taxon>
        <taxon>Pentapetalae</taxon>
        <taxon>asterids</taxon>
        <taxon>campanulids</taxon>
        <taxon>Apiales</taxon>
        <taxon>Apiaceae</taxon>
        <taxon>Apioideae</taxon>
        <taxon>Scandiceae</taxon>
        <taxon>Daucinae</taxon>
        <taxon>Daucus</taxon>
        <taxon>Daucus sect. Daucus</taxon>
    </lineage>
</organism>
<dbReference type="Proteomes" id="UP000077755">
    <property type="component" value="Chromosome 8"/>
</dbReference>